<gene>
    <name evidence="3" type="ORF">ASPVEDRAFT_57457</name>
</gene>
<evidence type="ECO:0000313" key="4">
    <source>
        <dbReference type="Proteomes" id="UP000184073"/>
    </source>
</evidence>
<evidence type="ECO:0007829" key="7">
    <source>
        <dbReference type="PDB" id="8YZY"/>
    </source>
</evidence>
<dbReference type="PDB" id="8YZX">
    <property type="method" value="X-ray"/>
    <property type="resolution" value="3.80 A"/>
    <property type="chains" value="A/B/C/D=7-322"/>
</dbReference>
<protein>
    <recommendedName>
        <fullName evidence="8">Terpene synthase</fullName>
    </recommendedName>
</protein>
<dbReference type="SUPFAM" id="SSF48576">
    <property type="entry name" value="Terpenoid synthases"/>
    <property type="match status" value="1"/>
</dbReference>
<keyword evidence="5 6" id="KW-0479">Metal-binding</keyword>
<dbReference type="OrthoDB" id="2998174at2759"/>
<reference evidence="7" key="3">
    <citation type="submission" date="2024-04" db="PDB data bank">
        <title>STC SydA mutant - W297Y.</title>
        <authorList>
            <person name="Fan A."/>
            <person name="Fan S."/>
        </authorList>
    </citation>
    <scope>X-RAY CRYSTALLOGRAPHY (1.73 ANGSTROMS) OF 6-312 IN COMPLEX WITH MG(2+)</scope>
</reference>
<feature type="binding site" evidence="6">
    <location>
        <position position="163"/>
    </location>
    <ligand>
        <name>Mg(2+)</name>
        <dbReference type="ChEBI" id="CHEBI:18420"/>
        <label>3</label>
    </ligand>
</feature>
<dbReference type="Gene3D" id="1.10.600.10">
    <property type="entry name" value="Farnesyl Diphosphate Synthase"/>
    <property type="match status" value="1"/>
</dbReference>
<dbReference type="GO" id="GO:0016838">
    <property type="term" value="F:carbon-oxygen lyase activity, acting on phosphates"/>
    <property type="evidence" value="ECO:0007669"/>
    <property type="project" value="InterPro"/>
</dbReference>
<evidence type="ECO:0007829" key="6">
    <source>
        <dbReference type="PDB" id="8YZX"/>
    </source>
</evidence>
<dbReference type="PDB" id="8YZU">
    <property type="method" value="X-ray"/>
    <property type="resolution" value="2.01 A"/>
    <property type="chains" value="A/B/C/D=7-312"/>
</dbReference>
<reference evidence="5" key="4">
    <citation type="submission" date="2024-04" db="PDB data bank">
        <title>STC truncated SydA.</title>
        <authorList>
            <person name="Fan A."/>
            <person name="Fan S."/>
            <person name="Wu M."/>
        </authorList>
    </citation>
    <scope>X-RAY CRYSTALLOGRAPHY (2.01 ANGSTROMS) OF 7-312 IN COMPLEX WITH MG(2+)</scope>
</reference>
<dbReference type="Pfam" id="PF06330">
    <property type="entry name" value="TRI5"/>
    <property type="match status" value="1"/>
</dbReference>
<feature type="binding site" evidence="6">
    <location>
        <position position="226"/>
    </location>
    <ligand>
        <name>Mg(2+)</name>
        <dbReference type="ChEBI" id="CHEBI:18420"/>
        <label>4</label>
    </ligand>
</feature>
<organism evidence="3 4">
    <name type="scientific">Aspergillus versicolor CBS 583.65</name>
    <dbReference type="NCBI Taxonomy" id="1036611"/>
    <lineage>
        <taxon>Eukaryota</taxon>
        <taxon>Fungi</taxon>
        <taxon>Dikarya</taxon>
        <taxon>Ascomycota</taxon>
        <taxon>Pezizomycotina</taxon>
        <taxon>Eurotiomycetes</taxon>
        <taxon>Eurotiomycetidae</taxon>
        <taxon>Eurotiales</taxon>
        <taxon>Aspergillaceae</taxon>
        <taxon>Aspergillus</taxon>
        <taxon>Aspergillus subgen. Nidulantes</taxon>
    </lineage>
</organism>
<feature type="binding site" evidence="5">
    <location>
        <position position="163"/>
    </location>
    <ligand>
        <name>Mg(2+)</name>
        <dbReference type="ChEBI" id="CHEBI:18420"/>
        <label>2</label>
    </ligand>
</feature>
<feature type="binding site" evidence="5 6">
    <location>
        <position position="229"/>
    </location>
    <ligand>
        <name>Mg(2+)</name>
        <dbReference type="ChEBI" id="CHEBI:18420"/>
        <label>4</label>
    </ligand>
</feature>
<feature type="binding site" evidence="5">
    <location>
        <position position="99"/>
    </location>
    <ligand>
        <name>Mg(2+)</name>
        <dbReference type="ChEBI" id="CHEBI:18420"/>
        <label>2</label>
    </ligand>
</feature>
<evidence type="ECO:0000256" key="1">
    <source>
        <dbReference type="ARBA" id="ARBA00007946"/>
    </source>
</evidence>
<sequence>MGSIAPDDVRFMVSLSEYGTILSRFFEKIDFHLPKPYYDSNIEPALAKYIEEQPWSEELKTRAAKYAKQAVGIASWYPRASFAVRFNCVVITLLVIIYDEHYMTFGDAGTEFSLRLVRGLPQKAPFLDSLARFLQNTDQYLGPYGSSMVIKTTLEFVEGTNVENDFSEAVPPNALRFPRYLRVKTGFAETYAHAIFPNDTFPEHKYRKLYLPALSPLCDVIDFTNDILSFYKETIRGTERINYICNVANTTGSSALRCLQETVDAVESRIHEIHRILESYPDLLAHCNDYLAAYIGWHIRTTSRYFLDEVRFMAWVNVTDLVESTPPSAPANAKAKAKAKVNGVMPDANTLVTAGAS</sequence>
<reference evidence="4" key="1">
    <citation type="journal article" date="2017" name="Genome Biol.">
        <title>Comparative genomics reveals high biological diversity and specific adaptations in the industrially and medically important fungal genus Aspergillus.</title>
        <authorList>
            <person name="de Vries R.P."/>
            <person name="Riley R."/>
            <person name="Wiebenga A."/>
            <person name="Aguilar-Osorio G."/>
            <person name="Amillis S."/>
            <person name="Uchima C.A."/>
            <person name="Anderluh G."/>
            <person name="Asadollahi M."/>
            <person name="Askin M."/>
            <person name="Barry K."/>
            <person name="Battaglia E."/>
            <person name="Bayram O."/>
            <person name="Benocci T."/>
            <person name="Braus-Stromeyer S.A."/>
            <person name="Caldana C."/>
            <person name="Canovas D."/>
            <person name="Cerqueira G.C."/>
            <person name="Chen F."/>
            <person name="Chen W."/>
            <person name="Choi C."/>
            <person name="Clum A."/>
            <person name="Dos Santos R.A."/>
            <person name="Damasio A.R."/>
            <person name="Diallinas G."/>
            <person name="Emri T."/>
            <person name="Fekete E."/>
            <person name="Flipphi M."/>
            <person name="Freyberg S."/>
            <person name="Gallo A."/>
            <person name="Gournas C."/>
            <person name="Habgood R."/>
            <person name="Hainaut M."/>
            <person name="Harispe M.L."/>
            <person name="Henrissat B."/>
            <person name="Hilden K.S."/>
            <person name="Hope R."/>
            <person name="Hossain A."/>
            <person name="Karabika E."/>
            <person name="Karaffa L."/>
            <person name="Karanyi Z."/>
            <person name="Krasevec N."/>
            <person name="Kuo A."/>
            <person name="Kusch H."/>
            <person name="LaButti K."/>
            <person name="Lagendijk E.L."/>
            <person name="Lapidus A."/>
            <person name="Levasseur A."/>
            <person name="Lindquist E."/>
            <person name="Lipzen A."/>
            <person name="Logrieco A.F."/>
            <person name="MacCabe A."/>
            <person name="Maekelae M.R."/>
            <person name="Malavazi I."/>
            <person name="Melin P."/>
            <person name="Meyer V."/>
            <person name="Mielnichuk N."/>
            <person name="Miskei M."/>
            <person name="Molnar A.P."/>
            <person name="Mule G."/>
            <person name="Ngan C.Y."/>
            <person name="Orejas M."/>
            <person name="Orosz E."/>
            <person name="Ouedraogo J.P."/>
            <person name="Overkamp K.M."/>
            <person name="Park H.-S."/>
            <person name="Perrone G."/>
            <person name="Piumi F."/>
            <person name="Punt P.J."/>
            <person name="Ram A.F."/>
            <person name="Ramon A."/>
            <person name="Rauscher S."/>
            <person name="Record E."/>
            <person name="Riano-Pachon D.M."/>
            <person name="Robert V."/>
            <person name="Roehrig J."/>
            <person name="Ruller R."/>
            <person name="Salamov A."/>
            <person name="Salih N.S."/>
            <person name="Samson R.A."/>
            <person name="Sandor E."/>
            <person name="Sanguinetti M."/>
            <person name="Schuetze T."/>
            <person name="Sepcic K."/>
            <person name="Shelest E."/>
            <person name="Sherlock G."/>
            <person name="Sophianopoulou V."/>
            <person name="Squina F.M."/>
            <person name="Sun H."/>
            <person name="Susca A."/>
            <person name="Todd R.B."/>
            <person name="Tsang A."/>
            <person name="Unkles S.E."/>
            <person name="van de Wiele N."/>
            <person name="van Rossen-Uffink D."/>
            <person name="Oliveira J.V."/>
            <person name="Vesth T.C."/>
            <person name="Visser J."/>
            <person name="Yu J.-H."/>
            <person name="Zhou M."/>
            <person name="Andersen M.R."/>
            <person name="Archer D.B."/>
            <person name="Baker S.E."/>
            <person name="Benoit I."/>
            <person name="Brakhage A.A."/>
            <person name="Braus G.H."/>
            <person name="Fischer R."/>
            <person name="Frisvad J.C."/>
            <person name="Goldman G.H."/>
            <person name="Houbraken J."/>
            <person name="Oakley B."/>
            <person name="Pocsi I."/>
            <person name="Scazzocchio C."/>
            <person name="Seiboth B."/>
            <person name="vanKuyk P.A."/>
            <person name="Wortman J."/>
            <person name="Dyer P.S."/>
            <person name="Grigoriev I.V."/>
        </authorList>
    </citation>
    <scope>NUCLEOTIDE SEQUENCE [LARGE SCALE GENOMIC DNA]</scope>
    <source>
        <strain evidence="4">CBS 583.65</strain>
    </source>
</reference>
<dbReference type="InterPro" id="IPR008949">
    <property type="entry name" value="Isoprenoid_synthase_dom_sf"/>
</dbReference>
<evidence type="ECO:0000256" key="2">
    <source>
        <dbReference type="ARBA" id="ARBA00023239"/>
    </source>
</evidence>
<feature type="binding site" evidence="5 6">
    <location>
        <position position="233"/>
    </location>
    <ligand>
        <name>Mg(2+)</name>
        <dbReference type="ChEBI" id="CHEBI:18420"/>
        <label>4</label>
    </ligand>
</feature>
<evidence type="ECO:0000313" key="3">
    <source>
        <dbReference type="EMBL" id="OJJ08319.1"/>
    </source>
</evidence>
<dbReference type="InterPro" id="IPR024652">
    <property type="entry name" value="Trichodiene_synth"/>
</dbReference>
<feature type="binding site" evidence="7">
    <location>
        <position position="99"/>
    </location>
    <ligand>
        <name>Mg(2+)</name>
        <dbReference type="ChEBI" id="CHEBI:18420"/>
        <label>1</label>
    </ligand>
</feature>
<dbReference type="PDB" id="8YZY">
    <property type="method" value="X-ray"/>
    <property type="resolution" value="1.73 A"/>
    <property type="chains" value="A/B/C/D=6-312"/>
</dbReference>
<dbReference type="Proteomes" id="UP000184073">
    <property type="component" value="Unassembled WGS sequence"/>
</dbReference>
<evidence type="ECO:0008006" key="8">
    <source>
        <dbReference type="Google" id="ProtNLM"/>
    </source>
</evidence>
<keyword evidence="5 6" id="KW-0002">3D-structure</keyword>
<keyword evidence="2" id="KW-0456">Lyase</keyword>
<feature type="binding site" evidence="6">
    <location>
        <position position="239"/>
    </location>
    <ligand>
        <name>Mg(2+)</name>
        <dbReference type="ChEBI" id="CHEBI:18420"/>
        <label>3</label>
    </ligand>
</feature>
<dbReference type="VEuPathDB" id="FungiDB:ASPVEDRAFT_57457"/>
<dbReference type="AlphaFoldDB" id="A0A1L9Q3M5"/>
<feature type="binding site" evidence="5 6">
    <location>
        <position position="225"/>
    </location>
    <ligand>
        <name>Mg(2+)</name>
        <dbReference type="ChEBI" id="CHEBI:18420"/>
        <label>4</label>
    </ligand>
</feature>
<accession>A0A1L9Q3M5</accession>
<reference evidence="6" key="2">
    <citation type="submission" date="2024-04" db="PDB data bank">
        <title>Sesquiterpene synthase SydA.</title>
        <authorList>
            <person name="Fan A."/>
            <person name="Fan S."/>
            <person name="Wu M."/>
        </authorList>
    </citation>
    <scope>X-RAY CRYSTALLOGRAPHY (3.80 ANGSTROMS) OF 7-322 IN COMPLEX WITH MG(2+)</scope>
</reference>
<proteinExistence type="evidence at protein level"/>
<dbReference type="EMBL" id="KV878139">
    <property type="protein sequence ID" value="OJJ08319.1"/>
    <property type="molecule type" value="Genomic_DNA"/>
</dbReference>
<dbReference type="SMR" id="A0A1L9Q3M5"/>
<evidence type="ECO:0007829" key="5">
    <source>
        <dbReference type="PDB" id="8YZU"/>
    </source>
</evidence>
<keyword evidence="4" id="KW-1185">Reference proteome</keyword>
<dbReference type="RefSeq" id="XP_040674081.1">
    <property type="nucleotide sequence ID" value="XM_040815339.1"/>
</dbReference>
<comment type="similarity">
    <text evidence="1">Belongs to the trichodiene synthase family.</text>
</comment>
<dbReference type="GeneID" id="63730850"/>
<feature type="binding site" evidence="6">
    <location>
        <position position="99"/>
    </location>
    <ligand>
        <name>Mg(2+)</name>
        <dbReference type="ChEBI" id="CHEBI:18420"/>
        <label>3</label>
    </ligand>
</feature>
<dbReference type="STRING" id="1036611.A0A1L9Q3M5"/>
<name>A0A1L9Q3M5_ASPVE</name>